<dbReference type="PROSITE" id="PS51885">
    <property type="entry name" value="NEPRILYSIN"/>
    <property type="match status" value="1"/>
</dbReference>
<dbReference type="Proteomes" id="UP000270296">
    <property type="component" value="Unassembled WGS sequence"/>
</dbReference>
<keyword evidence="3" id="KW-1185">Reference proteome</keyword>
<reference evidence="2 3" key="2">
    <citation type="submission" date="2018-11" db="EMBL/GenBank/DDBJ databases">
        <authorList>
            <consortium name="Pathogen Informatics"/>
        </authorList>
    </citation>
    <scope>NUCLEOTIDE SEQUENCE [LARGE SCALE GENOMIC DNA]</scope>
</reference>
<evidence type="ECO:0000313" key="4">
    <source>
        <dbReference type="WBParaSite" id="SBAD_0000585701-mRNA-1"/>
    </source>
</evidence>
<dbReference type="InterPro" id="IPR018497">
    <property type="entry name" value="Peptidase_M13_C"/>
</dbReference>
<dbReference type="WBParaSite" id="SBAD_0000585701-mRNA-1">
    <property type="protein sequence ID" value="SBAD_0000585701-mRNA-1"/>
    <property type="gene ID" value="SBAD_0000585701"/>
</dbReference>
<dbReference type="PANTHER" id="PTHR11733">
    <property type="entry name" value="ZINC METALLOPROTEASE FAMILY M13 NEPRILYSIN-RELATED"/>
    <property type="match status" value="1"/>
</dbReference>
<dbReference type="Pfam" id="PF01431">
    <property type="entry name" value="Peptidase_M13"/>
    <property type="match status" value="1"/>
</dbReference>
<evidence type="ECO:0000259" key="1">
    <source>
        <dbReference type="Pfam" id="PF01431"/>
    </source>
</evidence>
<gene>
    <name evidence="2" type="ORF">SBAD_LOCUS5634</name>
</gene>
<dbReference type="GO" id="GO:0016485">
    <property type="term" value="P:protein processing"/>
    <property type="evidence" value="ECO:0007669"/>
    <property type="project" value="TreeGrafter"/>
</dbReference>
<dbReference type="EMBL" id="UZAM01009135">
    <property type="protein sequence ID" value="VDP07839.1"/>
    <property type="molecule type" value="Genomic_DNA"/>
</dbReference>
<dbReference type="InterPro" id="IPR000718">
    <property type="entry name" value="Peptidase_M13"/>
</dbReference>
<dbReference type="GO" id="GO:0004222">
    <property type="term" value="F:metalloendopeptidase activity"/>
    <property type="evidence" value="ECO:0007669"/>
    <property type="project" value="InterPro"/>
</dbReference>
<dbReference type="OrthoDB" id="6495569at2759"/>
<accession>A0A183IPT7</accession>
<name>A0A183IPT7_9BILA</name>
<dbReference type="Gene3D" id="3.40.390.10">
    <property type="entry name" value="Collagenase (Catalytic Domain)"/>
    <property type="match status" value="1"/>
</dbReference>
<dbReference type="AlphaFoldDB" id="A0A183IPT7"/>
<dbReference type="GO" id="GO:0005886">
    <property type="term" value="C:plasma membrane"/>
    <property type="evidence" value="ECO:0007669"/>
    <property type="project" value="TreeGrafter"/>
</dbReference>
<proteinExistence type="predicted"/>
<feature type="domain" description="Peptidase M13 C-terminal" evidence="1">
    <location>
        <begin position="11"/>
        <end position="153"/>
    </location>
</feature>
<evidence type="ECO:0000313" key="3">
    <source>
        <dbReference type="Proteomes" id="UP000270296"/>
    </source>
</evidence>
<dbReference type="InterPro" id="IPR024079">
    <property type="entry name" value="MetalloPept_cat_dom_sf"/>
</dbReference>
<organism evidence="4">
    <name type="scientific">Soboliphyme baturini</name>
    <dbReference type="NCBI Taxonomy" id="241478"/>
    <lineage>
        <taxon>Eukaryota</taxon>
        <taxon>Metazoa</taxon>
        <taxon>Ecdysozoa</taxon>
        <taxon>Nematoda</taxon>
        <taxon>Enoplea</taxon>
        <taxon>Dorylaimia</taxon>
        <taxon>Dioctophymatida</taxon>
        <taxon>Dioctophymatoidea</taxon>
        <taxon>Soboliphymatidae</taxon>
        <taxon>Soboliphyme</taxon>
    </lineage>
</organism>
<protein>
    <submittedName>
        <fullName evidence="4">Peptidase_M13 domain-containing protein</fullName>
    </submittedName>
</protein>
<dbReference type="SUPFAM" id="SSF55486">
    <property type="entry name" value="Metalloproteases ('zincins'), catalytic domain"/>
    <property type="match status" value="1"/>
</dbReference>
<sequence length="156" mass="17678">MQRNTRDHTEGLLSENDWNEFENISDCFVQSSNKVCSSQIRNLCLNGEMVLREVLAEDIGMNGAMTALVDQLQALEVKPLPSALSNFSHLQLFFLSYAQSQCELTSVQTLISLFDSDHPPAEEQVLLTLRNVEEFSEAFQCPKGSFMRPKKRCPFL</sequence>
<reference evidence="4" key="1">
    <citation type="submission" date="2016-06" db="UniProtKB">
        <authorList>
            <consortium name="WormBaseParasite"/>
        </authorList>
    </citation>
    <scope>IDENTIFICATION</scope>
</reference>
<evidence type="ECO:0000313" key="2">
    <source>
        <dbReference type="EMBL" id="VDP07839.1"/>
    </source>
</evidence>
<dbReference type="PANTHER" id="PTHR11733:SF240">
    <property type="entry name" value="GH14155P-RELATED"/>
    <property type="match status" value="1"/>
</dbReference>